<dbReference type="Gene3D" id="2.130.10.130">
    <property type="entry name" value="Integrin alpha, N-terminal"/>
    <property type="match status" value="3"/>
</dbReference>
<dbReference type="PANTHER" id="PTHR16026">
    <property type="entry name" value="CARTILAGE ACIDIC PROTEIN 1"/>
    <property type="match status" value="1"/>
</dbReference>
<dbReference type="SUPFAM" id="SSF69318">
    <property type="entry name" value="Integrin alpha N-terminal domain"/>
    <property type="match status" value="3"/>
</dbReference>
<dbReference type="InterPro" id="IPR013517">
    <property type="entry name" value="FG-GAP"/>
</dbReference>
<dbReference type="PANTHER" id="PTHR16026:SF0">
    <property type="entry name" value="CARTILAGE ACIDIC PROTEIN 1"/>
    <property type="match status" value="1"/>
</dbReference>
<evidence type="ECO:0000313" key="4">
    <source>
        <dbReference type="Proteomes" id="UP001597131"/>
    </source>
</evidence>
<reference evidence="4" key="1">
    <citation type="journal article" date="2019" name="Int. J. Syst. Evol. Microbiol.">
        <title>The Global Catalogue of Microorganisms (GCM) 10K type strain sequencing project: providing services to taxonomists for standard genome sequencing and annotation.</title>
        <authorList>
            <consortium name="The Broad Institute Genomics Platform"/>
            <consortium name="The Broad Institute Genome Sequencing Center for Infectious Disease"/>
            <person name="Wu L."/>
            <person name="Ma J."/>
        </authorList>
    </citation>
    <scope>NUCLEOTIDE SEQUENCE [LARGE SCALE GENOMIC DNA]</scope>
    <source>
        <strain evidence="4">CCUG 64793</strain>
    </source>
</reference>
<evidence type="ECO:0000313" key="3">
    <source>
        <dbReference type="EMBL" id="MFD1095669.1"/>
    </source>
</evidence>
<keyword evidence="4" id="KW-1185">Reference proteome</keyword>
<dbReference type="InterPro" id="IPR027039">
    <property type="entry name" value="Crtac1"/>
</dbReference>
<protein>
    <submittedName>
        <fullName evidence="3">VCBS repeat-containing protein</fullName>
    </submittedName>
</protein>
<comment type="caution">
    <text evidence="3">The sequence shown here is derived from an EMBL/GenBank/DDBJ whole genome shotgun (WGS) entry which is preliminary data.</text>
</comment>
<dbReference type="Proteomes" id="UP001597131">
    <property type="component" value="Unassembled WGS sequence"/>
</dbReference>
<keyword evidence="1" id="KW-0732">Signal</keyword>
<dbReference type="InterPro" id="IPR011519">
    <property type="entry name" value="UnbV_ASPIC"/>
</dbReference>
<dbReference type="RefSeq" id="WP_380744603.1">
    <property type="nucleotide sequence ID" value="NZ_JBHTLI010000001.1"/>
</dbReference>
<accession>A0ABW3NRY4</accession>
<organism evidence="3 4">
    <name type="scientific">Salegentibacter chungangensis</name>
    <dbReference type="NCBI Taxonomy" id="1335724"/>
    <lineage>
        <taxon>Bacteria</taxon>
        <taxon>Pseudomonadati</taxon>
        <taxon>Bacteroidota</taxon>
        <taxon>Flavobacteriia</taxon>
        <taxon>Flavobacteriales</taxon>
        <taxon>Flavobacteriaceae</taxon>
        <taxon>Salegentibacter</taxon>
    </lineage>
</organism>
<dbReference type="EMBL" id="JBHTLI010000001">
    <property type="protein sequence ID" value="MFD1095669.1"/>
    <property type="molecule type" value="Genomic_DNA"/>
</dbReference>
<proteinExistence type="predicted"/>
<dbReference type="InterPro" id="IPR028994">
    <property type="entry name" value="Integrin_alpha_N"/>
</dbReference>
<feature type="domain" description="ASPIC/UnbV" evidence="2">
    <location>
        <begin position="526"/>
        <end position="593"/>
    </location>
</feature>
<evidence type="ECO:0000256" key="1">
    <source>
        <dbReference type="ARBA" id="ARBA00022729"/>
    </source>
</evidence>
<dbReference type="Pfam" id="PF13517">
    <property type="entry name" value="FG-GAP_3"/>
    <property type="match status" value="5"/>
</dbReference>
<sequence>MLLLASCSDKKKEGKKGESDGSYRFQILKPEASGIAFKNGITSSKDLSILNYLYFYNGAGVAAADFNNDGLTDLYFASNQAEDQLFLNKGRLKFEDVSSEAGFSGSSGWSTGVTVVDINNDGLLDIYVCEVGNYKSLQGHNRLYVNQGVSEKGLPKFKEESKQYNLDFKGLSTQSVFFDYDLDGDLDMFLMNHSVHPNSNYGVGSLRKETDSIYGDRLYRNDNGKFTNVSQSSGIYSSKIGYGLGLAVGDMNNDGYPDIYVGNDFFENDYFYINQQDGTFRDLVSAEDSGIGHTSHYTMGVDISDFNNDGNQDIISLDMLPEDLTTYKASGTDYAYQIYHNYLNKGYAPQYMQNALQLNRGNAHFSEIGQISGVAATEWSWAPLFADLDNDGLKDLFVSNGILGATNDMDYISFIANEKIQQRLSKGMTDQDLKIIEEIPEKKTFNYFFKNKGGLQFEKKNEEWVQGQASFSNGALYADLDNDGDLDLVTNNVNQNAFVYENLSRQQDSLNFLNISFEGTEKNPFGIGGRVKVYQAQEVQTMENYPTRGFLSAVPPELHFGLGKSEVVDSVQIIWPDGRMETLKRLSSNQRITVQYKNAGKKIDWKNDSPEPATQKLGVSQRHKEYSFKDFLYEPLIPYSQSNLGPSLSVLDFNRDGLEDLYISGDKFEPGKLWLQNNSGKMKLSKQAGLDSGNKEPVDQVFFDADSDGYPDLLVVYGGSDPGNRNNNGPDLFLNRNGKLEKSSGLPELNINASVCKTADFNNDGYPDIFIGSNSGFGSYGRSQVAVILMNDTTGNFEQDEKLKPVLREAGMIYDAKIADLNNDELPDIILAGHYMPVTFLINDGKGSFQKKELKDTEGWWNAIEIADFDNDGDLDLIAGNWGLNSRLKASKQEPLQLYLEDFDENGKTDPVLTYFYQGRETPLATKDELAKQLPMLNKSFLSYTEFAKADFDDYFSEEKIKQAEVKKVMSLETSYFENKGNFNFEKKSLPAEVQFSPVHSILATDIDSDGLKDLILAGNNYHINTQLGRQDAGYGLILRNTGNGNFENYNEKELYIKGAVKAIDEISVRGETYLVFGINNGNVQFVKHPITND</sequence>
<name>A0ABW3NRY4_9FLAO</name>
<gene>
    <name evidence="3" type="ORF">ACFQ3Q_07915</name>
</gene>
<dbReference type="Pfam" id="PF07593">
    <property type="entry name" value="UnbV_ASPIC"/>
    <property type="match status" value="1"/>
</dbReference>
<evidence type="ECO:0000259" key="2">
    <source>
        <dbReference type="Pfam" id="PF07593"/>
    </source>
</evidence>